<dbReference type="PANTHER" id="PTHR15335:SF7">
    <property type="entry name" value="PROTEIN TFG"/>
    <property type="match status" value="1"/>
</dbReference>
<feature type="compositionally biased region" description="Low complexity" evidence="1">
    <location>
        <begin position="386"/>
        <end position="406"/>
    </location>
</feature>
<feature type="compositionally biased region" description="Low complexity" evidence="1">
    <location>
        <begin position="354"/>
        <end position="368"/>
    </location>
</feature>
<feature type="compositionally biased region" description="Basic and acidic residues" evidence="1">
    <location>
        <begin position="267"/>
        <end position="299"/>
    </location>
</feature>
<feature type="compositionally biased region" description="Polar residues" evidence="1">
    <location>
        <begin position="412"/>
        <end position="423"/>
    </location>
</feature>
<evidence type="ECO:0000259" key="2">
    <source>
        <dbReference type="PROSITE" id="PS51745"/>
    </source>
</evidence>
<feature type="compositionally biased region" description="Basic and acidic residues" evidence="1">
    <location>
        <begin position="189"/>
        <end position="255"/>
    </location>
</feature>
<dbReference type="AlphaFoldDB" id="A0A7R9K5W8"/>
<evidence type="ECO:0000313" key="3">
    <source>
        <dbReference type="EMBL" id="CAD7604081.1"/>
    </source>
</evidence>
<feature type="domain" description="PB1" evidence="2">
    <location>
        <begin position="56"/>
        <end position="137"/>
    </location>
</feature>
<accession>A0A7R9K5W8</accession>
<evidence type="ECO:0000256" key="1">
    <source>
        <dbReference type="SAM" id="MobiDB-lite"/>
    </source>
</evidence>
<dbReference type="InterPro" id="IPR034857">
    <property type="entry name" value="PB1_TFG"/>
</dbReference>
<organism evidence="3">
    <name type="scientific">Timema genevievae</name>
    <name type="common">Walking stick</name>
    <dbReference type="NCBI Taxonomy" id="629358"/>
    <lineage>
        <taxon>Eukaryota</taxon>
        <taxon>Metazoa</taxon>
        <taxon>Ecdysozoa</taxon>
        <taxon>Arthropoda</taxon>
        <taxon>Hexapoda</taxon>
        <taxon>Insecta</taxon>
        <taxon>Pterygota</taxon>
        <taxon>Neoptera</taxon>
        <taxon>Polyneoptera</taxon>
        <taxon>Phasmatodea</taxon>
        <taxon>Timematodea</taxon>
        <taxon>Timematoidea</taxon>
        <taxon>Timematidae</taxon>
        <taxon>Timema</taxon>
    </lineage>
</organism>
<sequence>MGSNWGLRDNVCPAGPIDDQLGCQPCCQLVVFKGMLNVCRQFLAYPARERRDQVCVRYQQVQLGDDVRRIPIHNEAITYDELVLMMQRVFRGRLSSSDEITIKYKDEDGDLITIFDSSDLAFAVQYSRILKLQILVGGEGAQRNVGATSAQVSQIRKELQHIRDQVNHLLDSLEPRTTEVTSSTAPADTKTEVTRTEPLEISEEDAKNEYKTKSKERDRGKSSHDRERSSMKDRDRERSRGRDRSHDKDRRDRLSVHKRRWNTRTDPPWHRDSFKDDSTERDAVNSKEFDPLQEGRRGVVEGGQGGNKEAVTQPQQADAGFAPGYPSLYVMAQQPGPIMVQGQQQAGYGASPVGQFQPYPTVQQQQGFAAVPPKTGSPSGFRQGNPQEFASQQQQPQQGPFPNQRFSGMQRIPQQVAPSTVANPYSKGGIYTSPGSQPGYQ</sequence>
<feature type="region of interest" description="Disordered" evidence="1">
    <location>
        <begin position="170"/>
        <end position="323"/>
    </location>
</feature>
<dbReference type="SMART" id="SM00666">
    <property type="entry name" value="PB1"/>
    <property type="match status" value="1"/>
</dbReference>
<dbReference type="Pfam" id="PF00564">
    <property type="entry name" value="PB1"/>
    <property type="match status" value="1"/>
</dbReference>
<reference evidence="3" key="1">
    <citation type="submission" date="2020-11" db="EMBL/GenBank/DDBJ databases">
        <authorList>
            <person name="Tran Van P."/>
        </authorList>
    </citation>
    <scope>NUCLEOTIDE SEQUENCE</scope>
</reference>
<dbReference type="GO" id="GO:0048208">
    <property type="term" value="P:COPII vesicle coating"/>
    <property type="evidence" value="ECO:0007669"/>
    <property type="project" value="InterPro"/>
</dbReference>
<dbReference type="CDD" id="cd06401">
    <property type="entry name" value="PB1_TFG"/>
    <property type="match status" value="1"/>
</dbReference>
<dbReference type="EMBL" id="OE843847">
    <property type="protein sequence ID" value="CAD7604081.1"/>
    <property type="molecule type" value="Genomic_DNA"/>
</dbReference>
<protein>
    <recommendedName>
        <fullName evidence="2">PB1 domain-containing protein</fullName>
    </recommendedName>
</protein>
<feature type="region of interest" description="Disordered" evidence="1">
    <location>
        <begin position="349"/>
        <end position="441"/>
    </location>
</feature>
<dbReference type="InterPro" id="IPR053793">
    <property type="entry name" value="PB1-like"/>
</dbReference>
<name>A0A7R9K5W8_TIMGE</name>
<dbReference type="PANTHER" id="PTHR15335">
    <property type="entry name" value="PROTEIN TFG"/>
    <property type="match status" value="1"/>
</dbReference>
<dbReference type="InterPro" id="IPR000270">
    <property type="entry name" value="PB1_dom"/>
</dbReference>
<dbReference type="PROSITE" id="PS51745">
    <property type="entry name" value="PB1"/>
    <property type="match status" value="1"/>
</dbReference>
<dbReference type="GO" id="GO:0070971">
    <property type="term" value="C:endoplasmic reticulum exit site"/>
    <property type="evidence" value="ECO:0007669"/>
    <property type="project" value="TreeGrafter"/>
</dbReference>
<dbReference type="InterPro" id="IPR033512">
    <property type="entry name" value="TFG"/>
</dbReference>
<dbReference type="GO" id="GO:0042802">
    <property type="term" value="F:identical protein binding"/>
    <property type="evidence" value="ECO:0007669"/>
    <property type="project" value="InterPro"/>
</dbReference>
<gene>
    <name evidence="3" type="ORF">TGEB3V08_LOCUS9009</name>
</gene>
<feature type="compositionally biased region" description="Polar residues" evidence="1">
    <location>
        <begin position="376"/>
        <end position="385"/>
    </location>
</feature>
<dbReference type="Gene3D" id="3.10.20.90">
    <property type="entry name" value="Phosphatidylinositol 3-kinase Catalytic Subunit, Chain A, domain 1"/>
    <property type="match status" value="1"/>
</dbReference>
<dbReference type="SUPFAM" id="SSF54277">
    <property type="entry name" value="CAD &amp; PB1 domains"/>
    <property type="match status" value="1"/>
</dbReference>
<proteinExistence type="predicted"/>